<dbReference type="RefSeq" id="WP_267780641.1">
    <property type="nucleotide sequence ID" value="NZ_CP113089.1"/>
</dbReference>
<feature type="transmembrane region" description="Helical" evidence="1">
    <location>
        <begin position="46"/>
        <end position="66"/>
    </location>
</feature>
<keyword evidence="1" id="KW-0472">Membrane</keyword>
<reference evidence="2" key="1">
    <citation type="submission" date="2022-11" db="EMBL/GenBank/DDBJ databases">
        <title>Description of Microcella daejonensis nov. sp, isolated from riverside soil.</title>
        <authorList>
            <person name="Molina K.M."/>
            <person name="Kim S.B."/>
        </authorList>
    </citation>
    <scope>NUCLEOTIDE SEQUENCE</scope>
    <source>
        <strain evidence="2">MMS21-STM12</strain>
    </source>
</reference>
<sequence length="103" mass="11641">MVRRWWSGRAPLTKAFVVLATPVYLLAVSLMVFWIIAGAFPPVEQVLLVLALFGFILIGGIPTHYVQRRFDLDAIVQRARAEESAEMARATSEREHASDTRRD</sequence>
<organism evidence="2 3">
    <name type="scientific">Microcella daejeonensis</name>
    <dbReference type="NCBI Taxonomy" id="2994971"/>
    <lineage>
        <taxon>Bacteria</taxon>
        <taxon>Bacillati</taxon>
        <taxon>Actinomycetota</taxon>
        <taxon>Actinomycetes</taxon>
        <taxon>Micrococcales</taxon>
        <taxon>Microbacteriaceae</taxon>
        <taxon>Microcella</taxon>
    </lineage>
</organism>
<dbReference type="Proteomes" id="UP001164706">
    <property type="component" value="Chromosome"/>
</dbReference>
<keyword evidence="1" id="KW-0812">Transmembrane</keyword>
<keyword evidence="3" id="KW-1185">Reference proteome</keyword>
<protein>
    <submittedName>
        <fullName evidence="2">Uncharacterized protein</fullName>
    </submittedName>
</protein>
<keyword evidence="1" id="KW-1133">Transmembrane helix</keyword>
<evidence type="ECO:0000313" key="2">
    <source>
        <dbReference type="EMBL" id="WAB80895.1"/>
    </source>
</evidence>
<gene>
    <name evidence="2" type="ORF">OVN18_10015</name>
</gene>
<proteinExistence type="predicted"/>
<evidence type="ECO:0000256" key="1">
    <source>
        <dbReference type="SAM" id="Phobius"/>
    </source>
</evidence>
<dbReference type="EMBL" id="CP113089">
    <property type="protein sequence ID" value="WAB80895.1"/>
    <property type="molecule type" value="Genomic_DNA"/>
</dbReference>
<evidence type="ECO:0000313" key="3">
    <source>
        <dbReference type="Proteomes" id="UP001164706"/>
    </source>
</evidence>
<name>A0A9E8MJV1_9MICO</name>
<accession>A0A9E8MJV1</accession>
<dbReference type="KEGG" id="mdb:OVN18_10015"/>
<feature type="transmembrane region" description="Helical" evidence="1">
    <location>
        <begin position="12"/>
        <end position="40"/>
    </location>
</feature>
<dbReference type="AlphaFoldDB" id="A0A9E8MJV1"/>